<organism evidence="3 4">
    <name type="scientific">Mytilus galloprovincialis</name>
    <name type="common">Mediterranean mussel</name>
    <dbReference type="NCBI Taxonomy" id="29158"/>
    <lineage>
        <taxon>Eukaryota</taxon>
        <taxon>Metazoa</taxon>
        <taxon>Spiralia</taxon>
        <taxon>Lophotrochozoa</taxon>
        <taxon>Mollusca</taxon>
        <taxon>Bivalvia</taxon>
        <taxon>Autobranchia</taxon>
        <taxon>Pteriomorphia</taxon>
        <taxon>Mytilida</taxon>
        <taxon>Mytiloidea</taxon>
        <taxon>Mytilidae</taxon>
        <taxon>Mytilinae</taxon>
        <taxon>Mytilus</taxon>
    </lineage>
</organism>
<dbReference type="AlphaFoldDB" id="A0A8B6CQ61"/>
<keyword evidence="2" id="KW-0472">Membrane</keyword>
<evidence type="ECO:0000256" key="2">
    <source>
        <dbReference type="SAM" id="Phobius"/>
    </source>
</evidence>
<proteinExistence type="predicted"/>
<comment type="caution">
    <text evidence="3">The sequence shown here is derived from an EMBL/GenBank/DDBJ whole genome shotgun (WGS) entry which is preliminary data.</text>
</comment>
<sequence length="525" mass="59952">MKTWKQAVLDCYGNNSFLESNTTVLKQYMLSQTKVNISIWVGSFVALLPWIEIRGCYDIPLTCNSLERDETNAANLQLCQFKCMKRQYFAFNQKNERCVCFDEHDIVKKDTDNASYCQERIDRGNNNTHAVVYKVFDMPLTLAGYNHDCLSYQCNSNGSKLTFTTKECYTYSRSYCRDGRRAVGPVPQNFPQYRETCEENHFTYPLLYSEDIVKLCIVPESLTLGTDVWVGVYRQKLYIDNLDKAVLQEFDQIEQYISRCDHLPTDAVLKTAENCSEEHHYICTSDTQIDIQKEPLNNTLTHVCQSEDPYTGNVDNQSSGIIAGTVTSILVIGVVVAIVVFTCRRLNCKSPIHKDNRNAGDPPKKNIYTQENNSEGHHNAFDMTLSSNTFAKPPAAHISRVYVQKAAEDENEYAIANPGYNDFQVKVDTKTNQNGDQHGLHPLAIDIQSEDYCLAKPLTDPCEMNHNTNNADYDHLSRVEHQEKESVNVYDHVPNIIDSDDTYDHSAINFHNSESNNYDHFDVQN</sequence>
<accession>A0A8B6CQ61</accession>
<reference evidence="3" key="1">
    <citation type="submission" date="2018-11" db="EMBL/GenBank/DDBJ databases">
        <authorList>
            <person name="Alioto T."/>
            <person name="Alioto T."/>
        </authorList>
    </citation>
    <scope>NUCLEOTIDE SEQUENCE</scope>
</reference>
<dbReference type="Proteomes" id="UP000596742">
    <property type="component" value="Unassembled WGS sequence"/>
</dbReference>
<keyword evidence="2" id="KW-0812">Transmembrane</keyword>
<evidence type="ECO:0000313" key="4">
    <source>
        <dbReference type="Proteomes" id="UP000596742"/>
    </source>
</evidence>
<feature type="region of interest" description="Disordered" evidence="1">
    <location>
        <begin position="352"/>
        <end position="380"/>
    </location>
</feature>
<feature type="transmembrane region" description="Helical" evidence="2">
    <location>
        <begin position="321"/>
        <end position="343"/>
    </location>
</feature>
<evidence type="ECO:0008006" key="5">
    <source>
        <dbReference type="Google" id="ProtNLM"/>
    </source>
</evidence>
<dbReference type="EMBL" id="UYJE01002166">
    <property type="protein sequence ID" value="VDI08365.1"/>
    <property type="molecule type" value="Genomic_DNA"/>
</dbReference>
<keyword evidence="4" id="KW-1185">Reference proteome</keyword>
<evidence type="ECO:0000256" key="1">
    <source>
        <dbReference type="SAM" id="MobiDB-lite"/>
    </source>
</evidence>
<gene>
    <name evidence="3" type="ORF">MGAL_10B025251</name>
</gene>
<evidence type="ECO:0000313" key="3">
    <source>
        <dbReference type="EMBL" id="VDI08365.1"/>
    </source>
</evidence>
<protein>
    <recommendedName>
        <fullName evidence="5">WSC domain-containing protein</fullName>
    </recommendedName>
</protein>
<dbReference type="OrthoDB" id="6124577at2759"/>
<keyword evidence="2" id="KW-1133">Transmembrane helix</keyword>
<name>A0A8B6CQ61_MYTGA</name>
<feature type="compositionally biased region" description="Basic and acidic residues" evidence="1">
    <location>
        <begin position="352"/>
        <end position="364"/>
    </location>
</feature>